<gene>
    <name evidence="1" type="ORF">GCM10023184_14860</name>
</gene>
<name>A0ABP8GKX8_9BACT</name>
<protein>
    <submittedName>
        <fullName evidence="1">Uncharacterized protein</fullName>
    </submittedName>
</protein>
<reference evidence="2" key="1">
    <citation type="journal article" date="2019" name="Int. J. Syst. Evol. Microbiol.">
        <title>The Global Catalogue of Microorganisms (GCM) 10K type strain sequencing project: providing services to taxonomists for standard genome sequencing and annotation.</title>
        <authorList>
            <consortium name="The Broad Institute Genomics Platform"/>
            <consortium name="The Broad Institute Genome Sequencing Center for Infectious Disease"/>
            <person name="Wu L."/>
            <person name="Ma J."/>
        </authorList>
    </citation>
    <scope>NUCLEOTIDE SEQUENCE [LARGE SCALE GENOMIC DNA]</scope>
    <source>
        <strain evidence="2">JCM 17919</strain>
    </source>
</reference>
<comment type="caution">
    <text evidence="1">The sequence shown here is derived from an EMBL/GenBank/DDBJ whole genome shotgun (WGS) entry which is preliminary data.</text>
</comment>
<proteinExistence type="predicted"/>
<dbReference type="EMBL" id="BAABGY010000006">
    <property type="protein sequence ID" value="GAA4326277.1"/>
    <property type="molecule type" value="Genomic_DNA"/>
</dbReference>
<sequence>MLDYVDQEIAAANGDVEFDRIIGYSGTTAQYLRGDGQWVAFPTSNSGFTNNAGYLTGVTSSQVTTALGYTPVNPHITIDVLTGTTYTIAAADNNKLLRFNSTSGVTATIPSGTTIAIGFSLSFSQTGTGQVTFSPASGVTLNSADAAYKTRVQYSVGTLIKVAADTWLLAGDLSA</sequence>
<evidence type="ECO:0000313" key="1">
    <source>
        <dbReference type="EMBL" id="GAA4326277.1"/>
    </source>
</evidence>
<organism evidence="1 2">
    <name type="scientific">Flaviaesturariibacter amylovorans</name>
    <dbReference type="NCBI Taxonomy" id="1084520"/>
    <lineage>
        <taxon>Bacteria</taxon>
        <taxon>Pseudomonadati</taxon>
        <taxon>Bacteroidota</taxon>
        <taxon>Chitinophagia</taxon>
        <taxon>Chitinophagales</taxon>
        <taxon>Chitinophagaceae</taxon>
        <taxon>Flaviaestuariibacter</taxon>
    </lineage>
</organism>
<keyword evidence="2" id="KW-1185">Reference proteome</keyword>
<accession>A0ABP8GKX8</accession>
<dbReference type="Proteomes" id="UP001501725">
    <property type="component" value="Unassembled WGS sequence"/>
</dbReference>
<evidence type="ECO:0000313" key="2">
    <source>
        <dbReference type="Proteomes" id="UP001501725"/>
    </source>
</evidence>